<feature type="compositionally biased region" description="Polar residues" evidence="1">
    <location>
        <begin position="1"/>
        <end position="14"/>
    </location>
</feature>
<name>D7C3A1_STRBB</name>
<evidence type="ECO:0000313" key="2">
    <source>
        <dbReference type="EMBL" id="ADI08163.1"/>
    </source>
</evidence>
<dbReference type="EMBL" id="CP002047">
    <property type="protein sequence ID" value="ADI08163.1"/>
    <property type="molecule type" value="Genomic_DNA"/>
</dbReference>
<gene>
    <name evidence="2" type="ordered locus">SBI_05043</name>
</gene>
<dbReference type="PATRIC" id="fig|749414.3.peg.5213"/>
<dbReference type="HOGENOM" id="CLU_052034_0_0_11"/>
<reference evidence="2 3" key="1">
    <citation type="journal article" date="2010" name="J. Bacteriol.">
        <title>Genome sequence of the milbemycin-producing bacterium Streptomyces bingchenggensis.</title>
        <authorList>
            <person name="Wang X.J."/>
            <person name="Yan Y.J."/>
            <person name="Zhang B."/>
            <person name="An J."/>
            <person name="Wang J.J."/>
            <person name="Tian J."/>
            <person name="Jiang L."/>
            <person name="Chen Y.H."/>
            <person name="Huang S.X."/>
            <person name="Yin M."/>
            <person name="Zhang J."/>
            <person name="Gao A.L."/>
            <person name="Liu C.X."/>
            <person name="Zhu Z.X."/>
            <person name="Xiang W.S."/>
        </authorList>
    </citation>
    <scope>NUCLEOTIDE SEQUENCE [LARGE SCALE GENOMIC DNA]</scope>
    <source>
        <strain evidence="2 3">BCW-1</strain>
    </source>
</reference>
<dbReference type="STRING" id="749414.SBI_05043"/>
<proteinExistence type="predicted"/>
<dbReference type="AlphaFoldDB" id="D7C3A1"/>
<organism evidence="2 3">
    <name type="scientific">Streptomyces bingchenggensis (strain BCW-1)</name>
    <dbReference type="NCBI Taxonomy" id="749414"/>
    <lineage>
        <taxon>Bacteria</taxon>
        <taxon>Bacillati</taxon>
        <taxon>Actinomycetota</taxon>
        <taxon>Actinomycetes</taxon>
        <taxon>Kitasatosporales</taxon>
        <taxon>Streptomycetaceae</taxon>
        <taxon>Streptomyces</taxon>
    </lineage>
</organism>
<evidence type="ECO:0000313" key="3">
    <source>
        <dbReference type="Proteomes" id="UP000000377"/>
    </source>
</evidence>
<sequence length="366" mass="39794">MFLPLSRQSPQSVTPDPHRKVHRGLARIPRTTKVAIGVLLGAMLLVLVDRCAVMYAEKRAERTLQHKLGLAAAPKVNIHGFPFLTQVLGKHLDGVDVTVPDVAAGRVTLARVRAEAADIRLFGDLPLPLDGAKAAQVDGDVLLAFDDLNRELGASQVTFRVLDRASVRAEGVLPVAGRQARIHAVAHIRRDGDRGVATSVSDMRLDVPGIATYRPGRPARLRLHPEAAERISRDKKKTRALLAVESVARQLGVAPEAAEQALWDDKQLRRITKRPGFTDRLTQANLVDLVADRPETLEQVGVDPVLARALVRLRAQDLTERVAFSFQLPKQVKGLRLRNITVEREGIRADLTGAGLAVGAGRHSGG</sequence>
<dbReference type="Pfam" id="PF11209">
    <property type="entry name" value="LmeA"/>
    <property type="match status" value="1"/>
</dbReference>
<feature type="region of interest" description="Disordered" evidence="1">
    <location>
        <begin position="1"/>
        <end position="21"/>
    </location>
</feature>
<dbReference type="KEGG" id="sbh:SBI_05043"/>
<dbReference type="InterPro" id="IPR021373">
    <property type="entry name" value="DUF2993"/>
</dbReference>
<evidence type="ECO:0000256" key="1">
    <source>
        <dbReference type="SAM" id="MobiDB-lite"/>
    </source>
</evidence>
<accession>D7C3A1</accession>
<dbReference type="eggNOG" id="ENOG5030HV5">
    <property type="taxonomic scope" value="Bacteria"/>
</dbReference>
<keyword evidence="3" id="KW-1185">Reference proteome</keyword>
<dbReference type="Proteomes" id="UP000000377">
    <property type="component" value="Chromosome"/>
</dbReference>
<protein>
    <recommendedName>
        <fullName evidence="4">Secreted protein</fullName>
    </recommendedName>
</protein>
<evidence type="ECO:0008006" key="4">
    <source>
        <dbReference type="Google" id="ProtNLM"/>
    </source>
</evidence>